<dbReference type="InterPro" id="IPR036179">
    <property type="entry name" value="Ig-like_dom_sf"/>
</dbReference>
<feature type="domain" description="Ig-like" evidence="8">
    <location>
        <begin position="450"/>
        <end position="591"/>
    </location>
</feature>
<dbReference type="PANTHER" id="PTHR23278:SF19">
    <property type="entry name" value="OBSCURIN"/>
    <property type="match status" value="1"/>
</dbReference>
<dbReference type="Proteomes" id="UP000515146">
    <property type="component" value="Unplaced"/>
</dbReference>
<dbReference type="GO" id="GO:0016020">
    <property type="term" value="C:membrane"/>
    <property type="evidence" value="ECO:0007669"/>
    <property type="project" value="UniProtKB-SubCell"/>
</dbReference>
<dbReference type="SUPFAM" id="SSF48726">
    <property type="entry name" value="Immunoglobulin"/>
    <property type="match status" value="4"/>
</dbReference>
<evidence type="ECO:0000256" key="2">
    <source>
        <dbReference type="ARBA" id="ARBA00022692"/>
    </source>
</evidence>
<proteinExistence type="predicted"/>
<dbReference type="InterPro" id="IPR007110">
    <property type="entry name" value="Ig-like_dom"/>
</dbReference>
<feature type="transmembrane region" description="Helical" evidence="7">
    <location>
        <begin position="953"/>
        <end position="975"/>
    </location>
</feature>
<feature type="transmembrane region" description="Helical" evidence="7">
    <location>
        <begin position="88"/>
        <end position="110"/>
    </location>
</feature>
<dbReference type="SUPFAM" id="SSF49265">
    <property type="entry name" value="Fibronectin type III"/>
    <property type="match status" value="1"/>
</dbReference>
<keyword evidence="9" id="KW-1185">Reference proteome</keyword>
<organism evidence="9 10">
    <name type="scientific">Dermatophagoides pteronyssinus</name>
    <name type="common">European house dust mite</name>
    <dbReference type="NCBI Taxonomy" id="6956"/>
    <lineage>
        <taxon>Eukaryota</taxon>
        <taxon>Metazoa</taxon>
        <taxon>Ecdysozoa</taxon>
        <taxon>Arthropoda</taxon>
        <taxon>Chelicerata</taxon>
        <taxon>Arachnida</taxon>
        <taxon>Acari</taxon>
        <taxon>Acariformes</taxon>
        <taxon>Sarcoptiformes</taxon>
        <taxon>Astigmata</taxon>
        <taxon>Psoroptidia</taxon>
        <taxon>Analgoidea</taxon>
        <taxon>Pyroglyphidae</taxon>
        <taxon>Dermatophagoidinae</taxon>
        <taxon>Dermatophagoides</taxon>
    </lineage>
</organism>
<dbReference type="CDD" id="cd00096">
    <property type="entry name" value="Ig"/>
    <property type="match status" value="1"/>
</dbReference>
<feature type="region of interest" description="Disordered" evidence="6">
    <location>
        <begin position="1000"/>
        <end position="1031"/>
    </location>
</feature>
<dbReference type="InterPro" id="IPR013783">
    <property type="entry name" value="Ig-like_fold"/>
</dbReference>
<dbReference type="SMART" id="SM00408">
    <property type="entry name" value="IGc2"/>
    <property type="match status" value="3"/>
</dbReference>
<evidence type="ECO:0000256" key="7">
    <source>
        <dbReference type="SAM" id="Phobius"/>
    </source>
</evidence>
<keyword evidence="3 7" id="KW-1133">Transmembrane helix</keyword>
<dbReference type="InterPro" id="IPR013162">
    <property type="entry name" value="CD80_C2-set"/>
</dbReference>
<feature type="compositionally biased region" description="Polar residues" evidence="6">
    <location>
        <begin position="1"/>
        <end position="18"/>
    </location>
</feature>
<feature type="region of interest" description="Disordered" evidence="6">
    <location>
        <begin position="1"/>
        <end position="27"/>
    </location>
</feature>
<dbReference type="Gene3D" id="2.60.40.10">
    <property type="entry name" value="Immunoglobulins"/>
    <property type="match status" value="4"/>
</dbReference>
<evidence type="ECO:0000256" key="1">
    <source>
        <dbReference type="ARBA" id="ARBA00004167"/>
    </source>
</evidence>
<keyword evidence="5" id="KW-1015">Disulfide bond</keyword>
<dbReference type="InterPro" id="IPR003598">
    <property type="entry name" value="Ig_sub2"/>
</dbReference>
<accession>A0A6P6Y4R1</accession>
<name>A0A6P6Y4R1_DERPT</name>
<dbReference type="InterPro" id="IPR036116">
    <property type="entry name" value="FN3_sf"/>
</dbReference>
<feature type="domain" description="Ig-like" evidence="8">
    <location>
        <begin position="103"/>
        <end position="224"/>
    </location>
</feature>
<dbReference type="AlphaFoldDB" id="A0A6P6Y4R1"/>
<dbReference type="Pfam" id="PF13927">
    <property type="entry name" value="Ig_3"/>
    <property type="match status" value="1"/>
</dbReference>
<feature type="domain" description="Ig-like" evidence="8">
    <location>
        <begin position="227"/>
        <end position="332"/>
    </location>
</feature>
<sequence>MNNNAKIQNNKMVNFTKNDSSSKSSSSLLSIDKKSSAILYGVDYPKRKSRKKIIQESLIIQHCYCRRRRDSYNSTPISSSQSTMAIKALILALILVIFINMVNTISALIYDGISEYHVIEGDSISLPCNITKHEWNQDLISLIVWYRSKNQGIPIYSIDTRTHQQRLRHQIMPELNGRVHMDFQTDPPVLNIDDVQIDDAGDYRCRVDYRMNRTKHFLIHLNVSAIPKNVTIRDLLGNIVQGLIRTPYNEGDNVILFCDAIGGSPPPVVIWKNNDGKIIDDSYEFLNTDDNHTRNRLEITQIDRNYLLKEIICEAYPPSFISKSSLLSSSFSTNKSHEFKIVSDSVTNTTAVTTTTTTMNTSKSYFGNHHTNLDIQNKIIHNNNNNNNNRHIHHHSFVRRTSVLLDLNLRPLSVQIQVPTNFQANLNRSSLSGTSSSSYMSVPSGFGLPPSLSSSSSSSSLSAIGFTTTTTFGNVLVLSAGKKTEIECRTWGSRPPAEITWWRGSRRLPTAASRLHFTIENGSYVNSLSFSSDLYGTESPTTLSEQQTSANLSISILTYIAAPEDDGQRLTCRADNLHLEHEEIEDSVIISVKYAPQLTLSLGAKIPENIREGSDVYFECASKSNPPLSEVVWLFEGKPLTNDPVSGVLVTNQSLVMQRVSREHRGNYQCAASNPEGISASNKVFLNVHFAPVCKPTQTIIYGVARTEQIRVSCEVEAEPVTPIQFRWFFNNSLESYELSRKDYSLEILSPNSSIEKSKKFFNNPNILSQLSLENVFSTIASMNHHEEPSVARSNATYSPRSRIGYGLLYCMAENSVGNQHDPCIFKIVEAGPPNSVHDCRIVNVTMTSFILECMPGENGGLRQIFHLEVYNIEKEHLQANVTAREEPVFAVENLPHNTAFMLNVFSSNAKGRSDSITLRTATSAYAAKHTTNGKKQRAIILDDINHLIINPIFGALIVALISLVLLCLATMVFIRSRFCSNTDQSSSSANHRKDAIHLANNISEDNNSKKSCSSDKNQDNEKFLSLSRSPTLPSTSMNQFLIRSQFHSNSPLNPTATFYEYQTHNVNGSNANLHERNSTPMTELSSVINKSHAESNPYYMTTSANTEFIPQSLIHNNQYSTGASDLMTNAFTYNVATTGTNAIYPITNDIVKIGSITCPYNQTITTASRRVPLLRPIAIESISSSTSDKTMDDEWTHSKNDNTFIQSTDNILVSRTTPQLAQFPP</sequence>
<dbReference type="InterPro" id="IPR003599">
    <property type="entry name" value="Ig_sub"/>
</dbReference>
<dbReference type="OrthoDB" id="8825892at2759"/>
<evidence type="ECO:0000256" key="5">
    <source>
        <dbReference type="ARBA" id="ARBA00023157"/>
    </source>
</evidence>
<dbReference type="KEGG" id="dpte:113793564"/>
<dbReference type="OMA" id="HLEVYNI"/>
<evidence type="ECO:0000259" key="8">
    <source>
        <dbReference type="PROSITE" id="PS50835"/>
    </source>
</evidence>
<dbReference type="Pfam" id="PF07686">
    <property type="entry name" value="V-set"/>
    <property type="match status" value="1"/>
</dbReference>
<dbReference type="InParanoid" id="A0A6P6Y4R1"/>
<evidence type="ECO:0000313" key="10">
    <source>
        <dbReference type="RefSeq" id="XP_027199414.1"/>
    </source>
</evidence>
<dbReference type="SMART" id="SM00409">
    <property type="entry name" value="IG"/>
    <property type="match status" value="3"/>
</dbReference>
<gene>
    <name evidence="10" type="primary">LOC113793564</name>
</gene>
<keyword evidence="4 7" id="KW-0472">Membrane</keyword>
<feature type="compositionally biased region" description="Basic and acidic residues" evidence="6">
    <location>
        <begin position="1007"/>
        <end position="1023"/>
    </location>
</feature>
<feature type="domain" description="Ig-like" evidence="8">
    <location>
        <begin position="596"/>
        <end position="687"/>
    </location>
</feature>
<evidence type="ECO:0000256" key="3">
    <source>
        <dbReference type="ARBA" id="ARBA00022989"/>
    </source>
</evidence>
<reference evidence="10" key="1">
    <citation type="submission" date="2025-08" db="UniProtKB">
        <authorList>
            <consortium name="RefSeq"/>
        </authorList>
    </citation>
    <scope>IDENTIFICATION</scope>
    <source>
        <strain evidence="10">Airmid</strain>
    </source>
</reference>
<evidence type="ECO:0000256" key="4">
    <source>
        <dbReference type="ARBA" id="ARBA00023136"/>
    </source>
</evidence>
<dbReference type="Pfam" id="PF08205">
    <property type="entry name" value="C2-set_2"/>
    <property type="match status" value="1"/>
</dbReference>
<protein>
    <submittedName>
        <fullName evidence="10">Uncharacterized protein LOC113793564</fullName>
    </submittedName>
</protein>
<evidence type="ECO:0000256" key="6">
    <source>
        <dbReference type="SAM" id="MobiDB-lite"/>
    </source>
</evidence>
<keyword evidence="2 7" id="KW-0812">Transmembrane</keyword>
<dbReference type="RefSeq" id="XP_027199414.1">
    <property type="nucleotide sequence ID" value="XM_027343613.1"/>
</dbReference>
<dbReference type="InterPro" id="IPR013106">
    <property type="entry name" value="Ig_V-set"/>
</dbReference>
<evidence type="ECO:0000313" key="9">
    <source>
        <dbReference type="Proteomes" id="UP000515146"/>
    </source>
</evidence>
<dbReference type="PANTHER" id="PTHR23278">
    <property type="entry name" value="SIDESTEP PROTEIN"/>
    <property type="match status" value="1"/>
</dbReference>
<comment type="subcellular location">
    <subcellularLocation>
        <location evidence="1">Membrane</location>
        <topology evidence="1">Single-pass membrane protein</topology>
    </subcellularLocation>
</comment>
<dbReference type="PROSITE" id="PS50835">
    <property type="entry name" value="IG_LIKE"/>
    <property type="match status" value="4"/>
</dbReference>